<dbReference type="Gene3D" id="3.30.160.70">
    <property type="entry name" value="Methylated DNA-protein cysteine methyltransferase domain"/>
    <property type="match status" value="1"/>
</dbReference>
<keyword evidence="4 9" id="KW-0489">Methyltransferase</keyword>
<feature type="domain" description="Methylated-DNA-[protein]-cysteine S-methyltransferase DNA binding" evidence="10">
    <location>
        <begin position="83"/>
        <end position="163"/>
    </location>
</feature>
<keyword evidence="7 9" id="KW-0234">DNA repair</keyword>
<dbReference type="Proteomes" id="UP000284822">
    <property type="component" value="Unassembled WGS sequence"/>
</dbReference>
<comment type="similarity">
    <text evidence="2 9">Belongs to the MGMT family.</text>
</comment>
<dbReference type="EC" id="2.1.1.63" evidence="9"/>
<dbReference type="GO" id="GO:0003908">
    <property type="term" value="F:methylated-DNA-[protein]-cysteine S-methyltransferase activity"/>
    <property type="evidence" value="ECO:0007669"/>
    <property type="project" value="UniProtKB-UniRule"/>
</dbReference>
<proteinExistence type="inferred from homology"/>
<keyword evidence="6 9" id="KW-0227">DNA damage</keyword>
<evidence type="ECO:0000313" key="12">
    <source>
        <dbReference type="Proteomes" id="UP000284822"/>
    </source>
</evidence>
<evidence type="ECO:0000256" key="6">
    <source>
        <dbReference type="ARBA" id="ARBA00022763"/>
    </source>
</evidence>
<keyword evidence="3 9" id="KW-0963">Cytoplasm</keyword>
<dbReference type="AlphaFoldDB" id="A0A3R6XSL2"/>
<evidence type="ECO:0000256" key="9">
    <source>
        <dbReference type="HAMAP-Rule" id="MF_00772"/>
    </source>
</evidence>
<dbReference type="EMBL" id="QOCS01000008">
    <property type="protein sequence ID" value="RHW47434.1"/>
    <property type="molecule type" value="Genomic_DNA"/>
</dbReference>
<comment type="miscellaneous">
    <text evidence="9">This enzyme catalyzes only one turnover and therefore is not strictly catalytic. According to one definition, an enzyme is a biocatalyst that acts repeatedly and over many reaction cycles.</text>
</comment>
<dbReference type="Pfam" id="PF01035">
    <property type="entry name" value="DNA_binding_1"/>
    <property type="match status" value="1"/>
</dbReference>
<dbReference type="PANTHER" id="PTHR10815">
    <property type="entry name" value="METHYLATED-DNA--PROTEIN-CYSTEINE METHYLTRANSFERASE"/>
    <property type="match status" value="1"/>
</dbReference>
<keyword evidence="5 9" id="KW-0808">Transferase</keyword>
<comment type="caution">
    <text evidence="11">The sequence shown here is derived from an EMBL/GenBank/DDBJ whole genome shotgun (WGS) entry which is preliminary data.</text>
</comment>
<evidence type="ECO:0000256" key="2">
    <source>
        <dbReference type="ARBA" id="ARBA00008711"/>
    </source>
</evidence>
<evidence type="ECO:0000256" key="3">
    <source>
        <dbReference type="ARBA" id="ARBA00022490"/>
    </source>
</evidence>
<dbReference type="CDD" id="cd06445">
    <property type="entry name" value="ATase"/>
    <property type="match status" value="1"/>
</dbReference>
<dbReference type="NCBIfam" id="TIGR00589">
    <property type="entry name" value="ogt"/>
    <property type="match status" value="1"/>
</dbReference>
<dbReference type="SUPFAM" id="SSF46767">
    <property type="entry name" value="Methylated DNA-protein cysteine methyltransferase, C-terminal domain"/>
    <property type="match status" value="1"/>
</dbReference>
<dbReference type="InterPro" id="IPR001497">
    <property type="entry name" value="MethylDNA_cys_MeTrfase_AS"/>
</dbReference>
<comment type="catalytic activity">
    <reaction evidence="1 9">
        <text>a 4-O-methyl-thymidine in DNA + L-cysteinyl-[protein] = a thymidine in DNA + S-methyl-L-cysteinyl-[protein]</text>
        <dbReference type="Rhea" id="RHEA:53428"/>
        <dbReference type="Rhea" id="RHEA-COMP:10131"/>
        <dbReference type="Rhea" id="RHEA-COMP:10132"/>
        <dbReference type="Rhea" id="RHEA-COMP:13555"/>
        <dbReference type="Rhea" id="RHEA-COMP:13556"/>
        <dbReference type="ChEBI" id="CHEBI:29950"/>
        <dbReference type="ChEBI" id="CHEBI:82612"/>
        <dbReference type="ChEBI" id="CHEBI:137386"/>
        <dbReference type="ChEBI" id="CHEBI:137387"/>
        <dbReference type="EC" id="2.1.1.63"/>
    </reaction>
</comment>
<evidence type="ECO:0000256" key="7">
    <source>
        <dbReference type="ARBA" id="ARBA00023204"/>
    </source>
</evidence>
<gene>
    <name evidence="11" type="ORF">DS832_04620</name>
</gene>
<reference evidence="11 12" key="1">
    <citation type="submission" date="2018-07" db="EMBL/GenBank/DDBJ databases">
        <title>Genome sequences of six Lactobacillus spp. isolated from bumble bee guts.</title>
        <authorList>
            <person name="Motta E.V.S."/>
            <person name="Moran N.A."/>
        </authorList>
    </citation>
    <scope>NUCLEOTIDE SEQUENCE [LARGE SCALE GENOMIC DNA]</scope>
    <source>
        <strain evidence="11 12">LV-8.1</strain>
    </source>
</reference>
<sequence>MNSPLFKQEMNSPVGRLVIVANHNQLLGLWMEQQKYFGYGFNLESIANQENNITRATKTWLHSYFIGNQPQITSLNLNPNGTDFQKQVWQVLMQIPYGQTWNYRQIAQVLGDLNYARAVGQAIGHNPISIIIPCHRVLGSQGQLTGYAGGLERKQWLLHHEQVNSTKKLG</sequence>
<dbReference type="InterPro" id="IPR023546">
    <property type="entry name" value="MGMT"/>
</dbReference>
<evidence type="ECO:0000259" key="10">
    <source>
        <dbReference type="Pfam" id="PF01035"/>
    </source>
</evidence>
<dbReference type="FunFam" id="1.10.10.10:FF:000214">
    <property type="entry name" value="Methylated-DNA--protein-cysteine methyltransferase"/>
    <property type="match status" value="1"/>
</dbReference>
<comment type="function">
    <text evidence="9">Involved in the cellular defense against the biological effects of O6-methylguanine (O6-MeG) and O4-methylthymine (O4-MeT) in DNA. Repairs the methylated nucleobase in DNA by stoichiometrically transferring the methyl group to a cysteine residue in the enzyme. This is a suicide reaction: the enzyme is irreversibly inactivated.</text>
</comment>
<dbReference type="InterPro" id="IPR014048">
    <property type="entry name" value="MethylDNA_cys_MeTrfase_DNA-bd"/>
</dbReference>
<comment type="catalytic activity">
    <reaction evidence="8 9">
        <text>a 6-O-methyl-2'-deoxyguanosine in DNA + L-cysteinyl-[protein] = S-methyl-L-cysteinyl-[protein] + a 2'-deoxyguanosine in DNA</text>
        <dbReference type="Rhea" id="RHEA:24000"/>
        <dbReference type="Rhea" id="RHEA-COMP:10131"/>
        <dbReference type="Rhea" id="RHEA-COMP:10132"/>
        <dbReference type="Rhea" id="RHEA-COMP:11367"/>
        <dbReference type="Rhea" id="RHEA-COMP:11368"/>
        <dbReference type="ChEBI" id="CHEBI:29950"/>
        <dbReference type="ChEBI" id="CHEBI:82612"/>
        <dbReference type="ChEBI" id="CHEBI:85445"/>
        <dbReference type="ChEBI" id="CHEBI:85448"/>
        <dbReference type="EC" id="2.1.1.63"/>
    </reaction>
</comment>
<name>A0A3R6XSL2_9LACO</name>
<feature type="active site" description="Nucleophile; methyl group acceptor" evidence="9">
    <location>
        <position position="134"/>
    </location>
</feature>
<evidence type="ECO:0000256" key="8">
    <source>
        <dbReference type="ARBA" id="ARBA00049348"/>
    </source>
</evidence>
<comment type="subcellular location">
    <subcellularLocation>
        <location evidence="9">Cytoplasm</location>
    </subcellularLocation>
</comment>
<dbReference type="Gene3D" id="1.10.10.10">
    <property type="entry name" value="Winged helix-like DNA-binding domain superfamily/Winged helix DNA-binding domain"/>
    <property type="match status" value="1"/>
</dbReference>
<protein>
    <recommendedName>
        <fullName evidence="9">Methylated-DNA--protein-cysteine methyltransferase</fullName>
        <ecNumber evidence="9">2.1.1.63</ecNumber>
    </recommendedName>
    <alternativeName>
        <fullName evidence="9">6-O-methylguanine-DNA methyltransferase</fullName>
        <shortName evidence="9">MGMT</shortName>
    </alternativeName>
    <alternativeName>
        <fullName evidence="9">O-6-methylguanine-DNA-alkyltransferase</fullName>
    </alternativeName>
</protein>
<dbReference type="GO" id="GO:0005737">
    <property type="term" value="C:cytoplasm"/>
    <property type="evidence" value="ECO:0007669"/>
    <property type="project" value="UniProtKB-SubCell"/>
</dbReference>
<evidence type="ECO:0000256" key="1">
    <source>
        <dbReference type="ARBA" id="ARBA00001286"/>
    </source>
</evidence>
<evidence type="ECO:0000256" key="5">
    <source>
        <dbReference type="ARBA" id="ARBA00022679"/>
    </source>
</evidence>
<dbReference type="InterPro" id="IPR036388">
    <property type="entry name" value="WH-like_DNA-bd_sf"/>
</dbReference>
<accession>A0A3R6XSL2</accession>
<dbReference type="HAMAP" id="MF_00772">
    <property type="entry name" value="OGT"/>
    <property type="match status" value="1"/>
</dbReference>
<dbReference type="PROSITE" id="PS00374">
    <property type="entry name" value="MGMT"/>
    <property type="match status" value="1"/>
</dbReference>
<organism evidence="11 12">
    <name type="scientific">Bombilactobacillus bombi</name>
    <dbReference type="NCBI Taxonomy" id="1303590"/>
    <lineage>
        <taxon>Bacteria</taxon>
        <taxon>Bacillati</taxon>
        <taxon>Bacillota</taxon>
        <taxon>Bacilli</taxon>
        <taxon>Lactobacillales</taxon>
        <taxon>Lactobacillaceae</taxon>
        <taxon>Bombilactobacillus</taxon>
    </lineage>
</organism>
<dbReference type="GO" id="GO:0006307">
    <property type="term" value="P:DNA alkylation repair"/>
    <property type="evidence" value="ECO:0007669"/>
    <property type="project" value="UniProtKB-UniRule"/>
</dbReference>
<dbReference type="PANTHER" id="PTHR10815:SF5">
    <property type="entry name" value="METHYLATED-DNA--PROTEIN-CYSTEINE METHYLTRANSFERASE"/>
    <property type="match status" value="1"/>
</dbReference>
<dbReference type="GO" id="GO:0032259">
    <property type="term" value="P:methylation"/>
    <property type="evidence" value="ECO:0007669"/>
    <property type="project" value="UniProtKB-KW"/>
</dbReference>
<dbReference type="InterPro" id="IPR036631">
    <property type="entry name" value="MGMT_N_sf"/>
</dbReference>
<evidence type="ECO:0000313" key="11">
    <source>
        <dbReference type="EMBL" id="RHW47434.1"/>
    </source>
</evidence>
<evidence type="ECO:0000256" key="4">
    <source>
        <dbReference type="ARBA" id="ARBA00022603"/>
    </source>
</evidence>
<dbReference type="SUPFAM" id="SSF53155">
    <property type="entry name" value="Methylated DNA-protein cysteine methyltransferase domain"/>
    <property type="match status" value="1"/>
</dbReference>
<dbReference type="InterPro" id="IPR036217">
    <property type="entry name" value="MethylDNA_cys_MeTrfase_DNAb"/>
</dbReference>
<dbReference type="RefSeq" id="WP_118910590.1">
    <property type="nucleotide sequence ID" value="NZ_QOCS01000008.1"/>
</dbReference>